<sequence>MTSCPIPQANVAQDKRDGRRFQIQPDRTSPIRRVRYVETSVPTNGECKVCQITG</sequence>
<evidence type="ECO:0000256" key="1">
    <source>
        <dbReference type="SAM" id="MobiDB-lite"/>
    </source>
</evidence>
<evidence type="ECO:0000313" key="3">
    <source>
        <dbReference type="Proteomes" id="UP001595617"/>
    </source>
</evidence>
<evidence type="ECO:0000313" key="2">
    <source>
        <dbReference type="EMBL" id="MFC3851822.1"/>
    </source>
</evidence>
<dbReference type="Proteomes" id="UP001595617">
    <property type="component" value="Unassembled WGS sequence"/>
</dbReference>
<comment type="caution">
    <text evidence="2">The sequence shown here is derived from an EMBL/GenBank/DDBJ whole genome shotgun (WGS) entry which is preliminary data.</text>
</comment>
<feature type="region of interest" description="Disordered" evidence="1">
    <location>
        <begin position="1"/>
        <end position="28"/>
    </location>
</feature>
<gene>
    <name evidence="2" type="ORF">ACFOOG_03150</name>
</gene>
<protein>
    <submittedName>
        <fullName evidence="2">Uncharacterized protein</fullName>
    </submittedName>
</protein>
<proteinExistence type="predicted"/>
<dbReference type="EMBL" id="JBHRYR010000002">
    <property type="protein sequence ID" value="MFC3851822.1"/>
    <property type="molecule type" value="Genomic_DNA"/>
</dbReference>
<dbReference type="RefSeq" id="WP_380693263.1">
    <property type="nucleotide sequence ID" value="NZ_JBHRYR010000002.1"/>
</dbReference>
<accession>A0ABV7ZWQ3</accession>
<keyword evidence="3" id="KW-1185">Reference proteome</keyword>
<reference evidence="3" key="1">
    <citation type="journal article" date="2019" name="Int. J. Syst. Evol. Microbiol.">
        <title>The Global Catalogue of Microorganisms (GCM) 10K type strain sequencing project: providing services to taxonomists for standard genome sequencing and annotation.</title>
        <authorList>
            <consortium name="The Broad Institute Genomics Platform"/>
            <consortium name="The Broad Institute Genome Sequencing Center for Infectious Disease"/>
            <person name="Wu L."/>
            <person name="Ma J."/>
        </authorList>
    </citation>
    <scope>NUCLEOTIDE SEQUENCE [LARGE SCALE GENOMIC DNA]</scope>
    <source>
        <strain evidence="3">IBRC 10765</strain>
    </source>
</reference>
<organism evidence="2 3">
    <name type="scientific">Saccharospirillum mangrovi</name>
    <dbReference type="NCBI Taxonomy" id="2161747"/>
    <lineage>
        <taxon>Bacteria</taxon>
        <taxon>Pseudomonadati</taxon>
        <taxon>Pseudomonadota</taxon>
        <taxon>Gammaproteobacteria</taxon>
        <taxon>Oceanospirillales</taxon>
        <taxon>Saccharospirillaceae</taxon>
        <taxon>Saccharospirillum</taxon>
    </lineage>
</organism>
<name>A0ABV7ZWQ3_9GAMM</name>